<proteinExistence type="predicted"/>
<dbReference type="PROSITE" id="PS50911">
    <property type="entry name" value="CHAP"/>
    <property type="match status" value="1"/>
</dbReference>
<feature type="domain" description="Peptidase C51" evidence="5">
    <location>
        <begin position="154"/>
        <end position="278"/>
    </location>
</feature>
<evidence type="ECO:0000313" key="7">
    <source>
        <dbReference type="EMBL" id="EGQ4385294.1"/>
    </source>
</evidence>
<evidence type="ECO:0000256" key="2">
    <source>
        <dbReference type="ARBA" id="ARBA00022801"/>
    </source>
</evidence>
<name>A0A317Z987_STAPS</name>
<organism evidence="8 9">
    <name type="scientific">Staphylococcus pseudintermedius</name>
    <dbReference type="NCBI Taxonomy" id="283734"/>
    <lineage>
        <taxon>Bacteria</taxon>
        <taxon>Bacillati</taxon>
        <taxon>Bacillota</taxon>
        <taxon>Bacilli</taxon>
        <taxon>Bacillales</taxon>
        <taxon>Staphylococcaceae</taxon>
        <taxon>Staphylococcus</taxon>
        <taxon>Staphylococcus intermedius group</taxon>
    </lineage>
</organism>
<dbReference type="SMART" id="SM00257">
    <property type="entry name" value="LysM"/>
    <property type="match status" value="2"/>
</dbReference>
<dbReference type="PANTHER" id="PTHR33734">
    <property type="entry name" value="LYSM DOMAIN-CONTAINING GPI-ANCHORED PROTEIN 2"/>
    <property type="match status" value="1"/>
</dbReference>
<feature type="region of interest" description="Disordered" evidence="4">
    <location>
        <begin position="131"/>
        <end position="162"/>
    </location>
</feature>
<evidence type="ECO:0000313" key="9">
    <source>
        <dbReference type="Proteomes" id="UP000246351"/>
    </source>
</evidence>
<dbReference type="AlphaFoldDB" id="A0A317Z987"/>
<reference evidence="8 9" key="1">
    <citation type="journal article" date="2018" name="Vet. Microbiol.">
        <title>Clonal diversity and geographic distribution of methicillin-resistant Staphylococcus pseudintermedius from Australian animals: Discovery of novel sequence types.</title>
        <authorList>
            <person name="Worthing K.A."/>
            <person name="Abraham S."/>
            <person name="Coombs G.W."/>
            <person name="Pang S."/>
            <person name="Saputra S."/>
            <person name="Jordan D."/>
            <person name="Trott D.J."/>
            <person name="Norris J.M."/>
        </authorList>
    </citation>
    <scope>NUCLEOTIDE SEQUENCE [LARGE SCALE GENOMIC DNA]</scope>
    <source>
        <strain evidence="8 9">ST71 3</strain>
    </source>
</reference>
<reference evidence="7 10" key="2">
    <citation type="submission" date="2018-11" db="EMBL/GenBank/DDBJ databases">
        <authorList>
            <consortium name="Veterinary Laboratory Investigation and Response Network"/>
        </authorList>
    </citation>
    <scope>NUCLEOTIDE SEQUENCE [LARGE SCALE GENOMIC DNA]</scope>
    <source>
        <strain evidence="7 10">SPSE-18-VL-LA-PA-Ryan-0021</strain>
    </source>
</reference>
<dbReference type="CDD" id="cd00118">
    <property type="entry name" value="LysM"/>
    <property type="match status" value="2"/>
</dbReference>
<dbReference type="InterPro" id="IPR018392">
    <property type="entry name" value="LysM"/>
</dbReference>
<accession>A0A317Z987</accession>
<evidence type="ECO:0000313" key="8">
    <source>
        <dbReference type="EMBL" id="PWZ98438.1"/>
    </source>
</evidence>
<keyword evidence="1" id="KW-0732">Signal</keyword>
<dbReference type="RefSeq" id="WP_037543813.1">
    <property type="nucleotide sequence ID" value="NZ_BAAFHX010000002.1"/>
</dbReference>
<protein>
    <submittedName>
        <fullName evidence="8">LysM peptidoglycan-binding domain-containing protein</fullName>
    </submittedName>
</protein>
<dbReference type="InterPro" id="IPR007921">
    <property type="entry name" value="CHAP_dom"/>
</dbReference>
<dbReference type="GO" id="GO:0008932">
    <property type="term" value="F:lytic endotransglycosylase activity"/>
    <property type="evidence" value="ECO:0007669"/>
    <property type="project" value="TreeGrafter"/>
</dbReference>
<dbReference type="InterPro" id="IPR038765">
    <property type="entry name" value="Papain-like_cys_pep_sf"/>
</dbReference>
<dbReference type="PANTHER" id="PTHR33734:SF22">
    <property type="entry name" value="MEMBRANE-BOUND LYTIC MUREIN TRANSGLYCOSYLASE D"/>
    <property type="match status" value="1"/>
</dbReference>
<dbReference type="PROSITE" id="PS51782">
    <property type="entry name" value="LYSM"/>
    <property type="match status" value="2"/>
</dbReference>
<sequence length="278" mass="29568">MKKLAFACTLTSGAAAVAMLNHQDADASTQYTVQSGDSLWSIAQKYGTTVDALKQSNQLQNNMVFPGQVLSIGGGSGAQSSATVPQQTGGTYTVQAGESLNVIATKYGVSVQDLMRANGLTNYLIHPNQQLQIPGGNGGNGGNTAPKTGGAGGTGSISTSGQYNTPTFNHQNLYDWGQCTYHVFDRRAQIGQPISTYWWNADHWAANAAADGYTVDHNPTTGSIMQNFEGPVGHVAFVERVNYDGSILISEMNYNTPPGQQDYRTIPASIASSYNYIH</sequence>
<evidence type="ECO:0000256" key="1">
    <source>
        <dbReference type="ARBA" id="ARBA00022729"/>
    </source>
</evidence>
<dbReference type="SUPFAM" id="SSF54001">
    <property type="entry name" value="Cysteine proteinases"/>
    <property type="match status" value="1"/>
</dbReference>
<dbReference type="Proteomes" id="UP000600220">
    <property type="component" value="Unassembled WGS sequence"/>
</dbReference>
<feature type="domain" description="LysM" evidence="6">
    <location>
        <begin position="90"/>
        <end position="133"/>
    </location>
</feature>
<comment type="caution">
    <text evidence="8">The sequence shown here is derived from an EMBL/GenBank/DDBJ whole genome shotgun (WGS) entry which is preliminary data.</text>
</comment>
<dbReference type="STRING" id="937773.SPSINT_0373"/>
<dbReference type="Pfam" id="PF01476">
    <property type="entry name" value="LysM"/>
    <property type="match status" value="2"/>
</dbReference>
<keyword evidence="10" id="KW-1185">Reference proteome</keyword>
<dbReference type="InterPro" id="IPR036779">
    <property type="entry name" value="LysM_dom_sf"/>
</dbReference>
<dbReference type="Pfam" id="PF05257">
    <property type="entry name" value="CHAP"/>
    <property type="match status" value="1"/>
</dbReference>
<dbReference type="Gene3D" id="3.10.350.10">
    <property type="entry name" value="LysM domain"/>
    <property type="match status" value="2"/>
</dbReference>
<feature type="domain" description="LysM" evidence="6">
    <location>
        <begin position="29"/>
        <end position="72"/>
    </location>
</feature>
<evidence type="ECO:0000256" key="4">
    <source>
        <dbReference type="SAM" id="MobiDB-lite"/>
    </source>
</evidence>
<dbReference type="Proteomes" id="UP000246351">
    <property type="component" value="Unassembled WGS sequence"/>
</dbReference>
<dbReference type="EMBL" id="QEIV01000719">
    <property type="protein sequence ID" value="PWZ98438.1"/>
    <property type="molecule type" value="Genomic_DNA"/>
</dbReference>
<evidence type="ECO:0000313" key="10">
    <source>
        <dbReference type="Proteomes" id="UP000600220"/>
    </source>
</evidence>
<dbReference type="EMBL" id="AAXKXX010000015">
    <property type="protein sequence ID" value="EGQ4385294.1"/>
    <property type="molecule type" value="Genomic_DNA"/>
</dbReference>
<dbReference type="GO" id="GO:0071555">
    <property type="term" value="P:cell wall organization"/>
    <property type="evidence" value="ECO:0007669"/>
    <property type="project" value="UniProtKB-KW"/>
</dbReference>
<dbReference type="Gene3D" id="3.90.1720.10">
    <property type="entry name" value="endopeptidase domain like (from Nostoc punctiforme)"/>
    <property type="match status" value="1"/>
</dbReference>
<evidence type="ECO:0000256" key="3">
    <source>
        <dbReference type="ARBA" id="ARBA00023316"/>
    </source>
</evidence>
<evidence type="ECO:0000259" key="5">
    <source>
        <dbReference type="PROSITE" id="PS50911"/>
    </source>
</evidence>
<dbReference type="GO" id="GO:0016787">
    <property type="term" value="F:hydrolase activity"/>
    <property type="evidence" value="ECO:0007669"/>
    <property type="project" value="UniProtKB-KW"/>
</dbReference>
<dbReference type="SUPFAM" id="SSF54106">
    <property type="entry name" value="LysM domain"/>
    <property type="match status" value="2"/>
</dbReference>
<gene>
    <name evidence="8" type="ORF">DD924_08120</name>
    <name evidence="7" type="ORF">EGV54_09340</name>
</gene>
<keyword evidence="3" id="KW-0961">Cell wall biogenesis/degradation</keyword>
<evidence type="ECO:0000259" key="6">
    <source>
        <dbReference type="PROSITE" id="PS51782"/>
    </source>
</evidence>
<keyword evidence="2" id="KW-0378">Hydrolase</keyword>